<evidence type="ECO:0000256" key="2">
    <source>
        <dbReference type="ARBA" id="ARBA00006656"/>
    </source>
</evidence>
<dbReference type="SMART" id="SM00204">
    <property type="entry name" value="TGFB"/>
    <property type="match status" value="1"/>
</dbReference>
<evidence type="ECO:0000256" key="1">
    <source>
        <dbReference type="ARBA" id="ARBA00004613"/>
    </source>
</evidence>
<evidence type="ECO:0000256" key="5">
    <source>
        <dbReference type="ARBA" id="ARBA00023030"/>
    </source>
</evidence>
<evidence type="ECO:0000256" key="4">
    <source>
        <dbReference type="ARBA" id="ARBA00022729"/>
    </source>
</evidence>
<dbReference type="Pfam" id="PF00688">
    <property type="entry name" value="TGFb_propeptide"/>
    <property type="match status" value="1"/>
</dbReference>
<comment type="subcellular location">
    <subcellularLocation>
        <location evidence="1">Secreted</location>
    </subcellularLocation>
</comment>
<proteinExistence type="evidence at transcript level"/>
<dbReference type="InterPro" id="IPR001111">
    <property type="entry name" value="TGF-b_propeptide"/>
</dbReference>
<dbReference type="Gene3D" id="2.10.90.10">
    <property type="entry name" value="Cystine-knot cytokines"/>
    <property type="match status" value="1"/>
</dbReference>
<keyword evidence="6" id="KW-1015">Disulfide bond</keyword>
<name>A0A068CMB7_HOFMI</name>
<comment type="similarity">
    <text evidence="2 8">Belongs to the TGF-beta family.</text>
</comment>
<dbReference type="GO" id="GO:0005125">
    <property type="term" value="F:cytokine activity"/>
    <property type="evidence" value="ECO:0007669"/>
    <property type="project" value="TreeGrafter"/>
</dbReference>
<accession>A0A068CMB7</accession>
<dbReference type="GO" id="GO:0008083">
    <property type="term" value="F:growth factor activity"/>
    <property type="evidence" value="ECO:0007669"/>
    <property type="project" value="UniProtKB-KW"/>
</dbReference>
<feature type="domain" description="TGF-beta family profile" evidence="10">
    <location>
        <begin position="264"/>
        <end position="378"/>
    </location>
</feature>
<dbReference type="PROSITE" id="PS51362">
    <property type="entry name" value="TGF_BETA_2"/>
    <property type="match status" value="1"/>
</dbReference>
<dbReference type="SUPFAM" id="SSF57501">
    <property type="entry name" value="Cystine-knot cytokines"/>
    <property type="match status" value="1"/>
</dbReference>
<dbReference type="InterPro" id="IPR029034">
    <property type="entry name" value="Cystine-knot_cytokine"/>
</dbReference>
<feature type="chain" id="PRO_5001649693" evidence="9">
    <location>
        <begin position="20"/>
        <end position="378"/>
    </location>
</feature>
<protein>
    <submittedName>
        <fullName evidence="11">Bone morphogenetic protein 5-8</fullName>
    </submittedName>
</protein>
<evidence type="ECO:0000256" key="6">
    <source>
        <dbReference type="ARBA" id="ARBA00023157"/>
    </source>
</evidence>
<dbReference type="GO" id="GO:0005615">
    <property type="term" value="C:extracellular space"/>
    <property type="evidence" value="ECO:0007669"/>
    <property type="project" value="TreeGrafter"/>
</dbReference>
<feature type="signal peptide" evidence="9">
    <location>
        <begin position="1"/>
        <end position="19"/>
    </location>
</feature>
<keyword evidence="7" id="KW-0325">Glycoprotein</keyword>
<keyword evidence="3" id="KW-0964">Secreted</keyword>
<dbReference type="PANTHER" id="PTHR11848:SF119">
    <property type="entry name" value="TGF-BETA FAMILY PROFILE DOMAIN-CONTAINING PROTEIN"/>
    <property type="match status" value="1"/>
</dbReference>
<dbReference type="PANTHER" id="PTHR11848">
    <property type="entry name" value="TGF-BETA FAMILY"/>
    <property type="match status" value="1"/>
</dbReference>
<reference evidence="11" key="1">
    <citation type="journal article" date="2014" name="Curr. Biol.">
        <title>Whole-body acoel regeneration is controlled by wnt and bmp-admp signaling.</title>
        <authorList>
            <person name="Srivastava M."/>
            <person name="Mazza-Curll K.L."/>
            <person name="van Wolfswinkel J.C."/>
            <person name="Reddien P.W."/>
        </authorList>
    </citation>
    <scope>NUCLEOTIDE SEQUENCE</scope>
</reference>
<dbReference type="EMBL" id="KJ658729">
    <property type="protein sequence ID" value="AID23651.1"/>
    <property type="molecule type" value="mRNA"/>
</dbReference>
<dbReference type="CDD" id="cd13761">
    <property type="entry name" value="TGF_beta_BMP5_like"/>
    <property type="match status" value="1"/>
</dbReference>
<dbReference type="InterPro" id="IPR017948">
    <property type="entry name" value="TGFb_CS"/>
</dbReference>
<dbReference type="FunFam" id="2.10.90.10:FF:000001">
    <property type="entry name" value="Bone morphogenetic protein 4"/>
    <property type="match status" value="1"/>
</dbReference>
<evidence type="ECO:0000256" key="9">
    <source>
        <dbReference type="SAM" id="SignalP"/>
    </source>
</evidence>
<dbReference type="InterPro" id="IPR015615">
    <property type="entry name" value="TGF-beta-rel"/>
</dbReference>
<dbReference type="PROSITE" id="PS00250">
    <property type="entry name" value="TGF_BETA_1"/>
    <property type="match status" value="1"/>
</dbReference>
<evidence type="ECO:0000256" key="3">
    <source>
        <dbReference type="ARBA" id="ARBA00022525"/>
    </source>
</evidence>
<dbReference type="AlphaFoldDB" id="A0A068CMB7"/>
<evidence type="ECO:0000259" key="10">
    <source>
        <dbReference type="PROSITE" id="PS51362"/>
    </source>
</evidence>
<evidence type="ECO:0000256" key="7">
    <source>
        <dbReference type="ARBA" id="ARBA00023180"/>
    </source>
</evidence>
<dbReference type="Gene3D" id="2.60.120.970">
    <property type="match status" value="1"/>
</dbReference>
<sequence length="378" mass="43223">MNLVLIIFFLMFYLSQTDGEIEDEYSDEIRKELLHMFGVEDKPLGSSIVTENSVSRFMKELYNHFYAESHDGAFPAFLNHSFDPHIVEHSKTVISIPNQRQHVFRQSDHVHNVLHFDLTQTATLQTLPHCVELRIYKDASTVTVARSSDFFTISLYKVVKATDKTKRSLQLFDMKKVESNFNGWLVFDVKAVFDSWSLDPGSNFGIHLVVESDADLKKEIEPEKVGIHGENSQSLVEPFIVAFYNEESGLKRSSKLNNIVSTIRKRRQASARKEHICQRFNLQVRFNTLGWDMYVLAPSEFNAFYCEGKCSFPLSSSMNATHHAIIQAFIKLEGNNDIPDVCCAGIKHKPVSVMHYNEYDSIVLKNYPNMAVEACGCQ</sequence>
<dbReference type="Pfam" id="PF00019">
    <property type="entry name" value="TGF_beta"/>
    <property type="match status" value="1"/>
</dbReference>
<keyword evidence="5 8" id="KW-0339">Growth factor</keyword>
<dbReference type="InterPro" id="IPR001839">
    <property type="entry name" value="TGF-b_C"/>
</dbReference>
<evidence type="ECO:0000313" key="11">
    <source>
        <dbReference type="EMBL" id="AID23651.1"/>
    </source>
</evidence>
<evidence type="ECO:0000256" key="8">
    <source>
        <dbReference type="RuleBase" id="RU000354"/>
    </source>
</evidence>
<organism evidence="11">
    <name type="scientific">Hofstenia miamia</name>
    <name type="common">Three-banded panther worm</name>
    <dbReference type="NCBI Taxonomy" id="442651"/>
    <lineage>
        <taxon>Eukaryota</taxon>
        <taxon>Metazoa</taxon>
        <taxon>Xenacoelomorpha</taxon>
        <taxon>Acoelomorpha</taxon>
        <taxon>Acoela</taxon>
        <taxon>Hofsteniidae</taxon>
        <taxon>Hofstenia</taxon>
    </lineage>
</organism>
<keyword evidence="4 9" id="KW-0732">Signal</keyword>